<dbReference type="AlphaFoldDB" id="A0A401UUP8"/>
<accession>A0A401UUP8</accession>
<dbReference type="GO" id="GO:0003677">
    <property type="term" value="F:DNA binding"/>
    <property type="evidence" value="ECO:0007669"/>
    <property type="project" value="InterPro"/>
</dbReference>
<evidence type="ECO:0000313" key="3">
    <source>
        <dbReference type="Proteomes" id="UP000287872"/>
    </source>
</evidence>
<protein>
    <recommendedName>
        <fullName evidence="1">Antirepressor protein C-terminal domain-containing protein</fullName>
    </recommendedName>
</protein>
<dbReference type="RefSeq" id="WP_185732950.1">
    <property type="nucleotide sequence ID" value="NZ_BHYK01000065.1"/>
</dbReference>
<comment type="caution">
    <text evidence="2">The sequence shown here is derived from an EMBL/GenBank/DDBJ whole genome shotgun (WGS) entry which is preliminary data.</text>
</comment>
<reference evidence="2 3" key="1">
    <citation type="submission" date="2018-11" db="EMBL/GenBank/DDBJ databases">
        <title>Genome sequencing and assembly of Clostridium tagluense strain A121.</title>
        <authorList>
            <person name="Murakami T."/>
            <person name="Segawa T."/>
            <person name="Shcherbakova V.A."/>
            <person name="Mori H."/>
            <person name="Yoshimura Y."/>
        </authorList>
    </citation>
    <scope>NUCLEOTIDE SEQUENCE [LARGE SCALE GENOMIC DNA]</scope>
    <source>
        <strain evidence="2 3">A121</strain>
    </source>
</reference>
<gene>
    <name evidence="2" type="ORF">Ctaglu_47910</name>
</gene>
<evidence type="ECO:0000313" key="2">
    <source>
        <dbReference type="EMBL" id="GCD13168.1"/>
    </source>
</evidence>
<name>A0A401UUP8_9CLOT</name>
<dbReference type="InterPro" id="IPR005039">
    <property type="entry name" value="Ant_C"/>
</dbReference>
<proteinExistence type="predicted"/>
<feature type="domain" description="Antirepressor protein C-terminal" evidence="1">
    <location>
        <begin position="2"/>
        <end position="61"/>
    </location>
</feature>
<sequence>MGYLICRKGTDYNMPTQRSMELGLFQIKETSIAHSNGHVSISKTPKVTGKGQVYFVNKFKELN</sequence>
<keyword evidence="3" id="KW-1185">Reference proteome</keyword>
<organism evidence="2 3">
    <name type="scientific">Clostridium tagluense</name>
    <dbReference type="NCBI Taxonomy" id="360422"/>
    <lineage>
        <taxon>Bacteria</taxon>
        <taxon>Bacillati</taxon>
        <taxon>Bacillota</taxon>
        <taxon>Clostridia</taxon>
        <taxon>Eubacteriales</taxon>
        <taxon>Clostridiaceae</taxon>
        <taxon>Clostridium</taxon>
    </lineage>
</organism>
<dbReference type="Pfam" id="PF03374">
    <property type="entry name" value="ANT"/>
    <property type="match status" value="1"/>
</dbReference>
<dbReference type="Proteomes" id="UP000287872">
    <property type="component" value="Unassembled WGS sequence"/>
</dbReference>
<evidence type="ECO:0000259" key="1">
    <source>
        <dbReference type="Pfam" id="PF03374"/>
    </source>
</evidence>
<dbReference type="EMBL" id="BHYK01000065">
    <property type="protein sequence ID" value="GCD13168.1"/>
    <property type="molecule type" value="Genomic_DNA"/>
</dbReference>